<proteinExistence type="predicted"/>
<organism evidence="2 3">
    <name type="scientific">Lates japonicus</name>
    <name type="common">Japanese lates</name>
    <dbReference type="NCBI Taxonomy" id="270547"/>
    <lineage>
        <taxon>Eukaryota</taxon>
        <taxon>Metazoa</taxon>
        <taxon>Chordata</taxon>
        <taxon>Craniata</taxon>
        <taxon>Vertebrata</taxon>
        <taxon>Euteleostomi</taxon>
        <taxon>Actinopterygii</taxon>
        <taxon>Neopterygii</taxon>
        <taxon>Teleostei</taxon>
        <taxon>Neoteleostei</taxon>
        <taxon>Acanthomorphata</taxon>
        <taxon>Carangaria</taxon>
        <taxon>Carangaria incertae sedis</taxon>
        <taxon>Centropomidae</taxon>
        <taxon>Lates</taxon>
    </lineage>
</organism>
<evidence type="ECO:0000313" key="2">
    <source>
        <dbReference type="EMBL" id="GLD73173.1"/>
    </source>
</evidence>
<evidence type="ECO:0000313" key="3">
    <source>
        <dbReference type="Proteomes" id="UP001279410"/>
    </source>
</evidence>
<reference evidence="2" key="1">
    <citation type="submission" date="2022-08" db="EMBL/GenBank/DDBJ databases">
        <title>Genome sequencing of akame (Lates japonicus).</title>
        <authorList>
            <person name="Hashiguchi Y."/>
            <person name="Takahashi H."/>
        </authorList>
    </citation>
    <scope>NUCLEOTIDE SEQUENCE</scope>
    <source>
        <strain evidence="2">Kochi</strain>
    </source>
</reference>
<feature type="region of interest" description="Disordered" evidence="1">
    <location>
        <begin position="1"/>
        <end position="33"/>
    </location>
</feature>
<name>A0AAD3RL70_LATJO</name>
<keyword evidence="3" id="KW-1185">Reference proteome</keyword>
<dbReference type="EMBL" id="BRZM01001426">
    <property type="protein sequence ID" value="GLD73173.1"/>
    <property type="molecule type" value="Genomic_DNA"/>
</dbReference>
<protein>
    <submittedName>
        <fullName evidence="2">Uncharacterized protein</fullName>
    </submittedName>
</protein>
<evidence type="ECO:0000256" key="1">
    <source>
        <dbReference type="SAM" id="MobiDB-lite"/>
    </source>
</evidence>
<dbReference type="AlphaFoldDB" id="A0AAD3RL70"/>
<comment type="caution">
    <text evidence="2">The sequence shown here is derived from an EMBL/GenBank/DDBJ whole genome shotgun (WGS) entry which is preliminary data.</text>
</comment>
<sequence>MGNTGGDTSTGQSTTDQPVQPSSMEQTPKIPPELDKILQCVKSVDDRKQLCAATETLLNYSSSDDKNIKKYLNSLRKLITESDTGLSRTEETSPLTDGQLSSGCVTVVPQSPSGKTPPPVVKVCTVTTGETFGADEALMKPVMNQVFPCRLQVERDRAGGLQSGSSFLSNHLTSCVRCGVCPDSGER</sequence>
<feature type="compositionally biased region" description="Low complexity" evidence="1">
    <location>
        <begin position="1"/>
        <end position="17"/>
    </location>
</feature>
<dbReference type="Proteomes" id="UP001279410">
    <property type="component" value="Unassembled WGS sequence"/>
</dbReference>
<feature type="region of interest" description="Disordered" evidence="1">
    <location>
        <begin position="83"/>
        <end position="102"/>
    </location>
</feature>
<accession>A0AAD3RL70</accession>
<gene>
    <name evidence="2" type="ORF">AKAME5_002449800</name>
</gene>